<keyword evidence="2" id="KW-1185">Reference proteome</keyword>
<sequence>MAMELLPQYGDYRAMCRKRKSGKRLFGDRLNLSKVATVLVAFLLFVLVTLLFSCPSLATGRVSDLIHSSRSTNVAKRTTGRRLLGVLPLHEQKKREAMNKLEDVLLEPPRAASERSRTYQRRTKYLSDLMGEDSLKSYPRRVFIDVGTPESDGAGWLERTYPTRGLGFEKYKINANEEEGMSEWMKESVREEEFVVMKAEAEDVEELMKSKAIRLVDELFLECKTKNNNNINNNNKKKKKKKAYWECLALYGKLRDEGVAVHQWWG</sequence>
<accession>A0ACB9SF06</accession>
<dbReference type="Proteomes" id="UP001057402">
    <property type="component" value="Chromosome 1"/>
</dbReference>
<proteinExistence type="predicted"/>
<gene>
    <name evidence="1" type="ORF">MLD38_002000</name>
</gene>
<protein>
    <submittedName>
        <fullName evidence="1">Uncharacterized protein</fullName>
    </submittedName>
</protein>
<reference evidence="2" key="1">
    <citation type="journal article" date="2023" name="Front. Plant Sci.">
        <title>Chromosomal-level genome assembly of Melastoma candidum provides insights into trichome evolution.</title>
        <authorList>
            <person name="Zhong Y."/>
            <person name="Wu W."/>
            <person name="Sun C."/>
            <person name="Zou P."/>
            <person name="Liu Y."/>
            <person name="Dai S."/>
            <person name="Zhou R."/>
        </authorList>
    </citation>
    <scope>NUCLEOTIDE SEQUENCE [LARGE SCALE GENOMIC DNA]</scope>
</reference>
<dbReference type="EMBL" id="CM042880">
    <property type="protein sequence ID" value="KAI4389818.1"/>
    <property type="molecule type" value="Genomic_DNA"/>
</dbReference>
<organism evidence="1 2">
    <name type="scientific">Melastoma candidum</name>
    <dbReference type="NCBI Taxonomy" id="119954"/>
    <lineage>
        <taxon>Eukaryota</taxon>
        <taxon>Viridiplantae</taxon>
        <taxon>Streptophyta</taxon>
        <taxon>Embryophyta</taxon>
        <taxon>Tracheophyta</taxon>
        <taxon>Spermatophyta</taxon>
        <taxon>Magnoliopsida</taxon>
        <taxon>eudicotyledons</taxon>
        <taxon>Gunneridae</taxon>
        <taxon>Pentapetalae</taxon>
        <taxon>rosids</taxon>
        <taxon>malvids</taxon>
        <taxon>Myrtales</taxon>
        <taxon>Melastomataceae</taxon>
        <taxon>Melastomatoideae</taxon>
        <taxon>Melastomateae</taxon>
        <taxon>Melastoma</taxon>
    </lineage>
</organism>
<comment type="caution">
    <text evidence="1">The sequence shown here is derived from an EMBL/GenBank/DDBJ whole genome shotgun (WGS) entry which is preliminary data.</text>
</comment>
<evidence type="ECO:0000313" key="1">
    <source>
        <dbReference type="EMBL" id="KAI4389818.1"/>
    </source>
</evidence>
<name>A0ACB9SF06_9MYRT</name>
<evidence type="ECO:0000313" key="2">
    <source>
        <dbReference type="Proteomes" id="UP001057402"/>
    </source>
</evidence>